<feature type="domain" description="Major facilitator superfamily (MFS) profile" evidence="8">
    <location>
        <begin position="17"/>
        <end position="441"/>
    </location>
</feature>
<evidence type="ECO:0000313" key="9">
    <source>
        <dbReference type="EMBL" id="TDZ25959.1"/>
    </source>
</evidence>
<keyword evidence="10" id="KW-1185">Reference proteome</keyword>
<dbReference type="GO" id="GO:0016020">
    <property type="term" value="C:membrane"/>
    <property type="evidence" value="ECO:0007669"/>
    <property type="project" value="UniProtKB-SubCell"/>
</dbReference>
<evidence type="ECO:0000256" key="5">
    <source>
        <dbReference type="ARBA" id="ARBA00022989"/>
    </source>
</evidence>
<evidence type="ECO:0000256" key="6">
    <source>
        <dbReference type="ARBA" id="ARBA00023136"/>
    </source>
</evidence>
<dbReference type="InterPro" id="IPR003663">
    <property type="entry name" value="Sugar/inositol_transpt"/>
</dbReference>
<feature type="transmembrane region" description="Helical" evidence="7">
    <location>
        <begin position="60"/>
        <end position="82"/>
    </location>
</feature>
<reference evidence="10" key="1">
    <citation type="journal article" date="2013" name="New Phytol.">
        <title>Comparative genomic and transcriptomic analyses reveal the hemibiotrophic stage shift of Colletotrichum fungi.</title>
        <authorList>
            <person name="Gan P."/>
            <person name="Ikeda K."/>
            <person name="Irieda H."/>
            <person name="Narusaka M."/>
            <person name="O'Connell R.J."/>
            <person name="Narusaka Y."/>
            <person name="Takano Y."/>
            <person name="Kubo Y."/>
            <person name="Shirasu K."/>
        </authorList>
    </citation>
    <scope>NUCLEOTIDE SEQUENCE [LARGE SCALE GENOMIC DNA]</scope>
    <source>
        <strain evidence="10">104-T / ATCC 96160 / CBS 514.97 / LARS 414 / MAFF 240422</strain>
    </source>
</reference>
<evidence type="ECO:0000313" key="10">
    <source>
        <dbReference type="Proteomes" id="UP000014480"/>
    </source>
</evidence>
<feature type="transmembrane region" description="Helical" evidence="7">
    <location>
        <begin position="183"/>
        <end position="205"/>
    </location>
</feature>
<comment type="similarity">
    <text evidence="2">Belongs to the major facilitator superfamily. Sugar transporter (TC 2.A.1.1) family.</text>
</comment>
<dbReference type="InterPro" id="IPR020846">
    <property type="entry name" value="MFS_dom"/>
</dbReference>
<evidence type="ECO:0000256" key="4">
    <source>
        <dbReference type="ARBA" id="ARBA00022692"/>
    </source>
</evidence>
<keyword evidence="6 7" id="KW-0472">Membrane</keyword>
<feature type="transmembrane region" description="Helical" evidence="7">
    <location>
        <begin position="120"/>
        <end position="140"/>
    </location>
</feature>
<dbReference type="AlphaFoldDB" id="A0A484G617"/>
<feature type="transmembrane region" description="Helical" evidence="7">
    <location>
        <begin position="152"/>
        <end position="171"/>
    </location>
</feature>
<comment type="subcellular location">
    <subcellularLocation>
        <location evidence="1">Membrane</location>
        <topology evidence="1">Multi-pass membrane protein</topology>
    </subcellularLocation>
</comment>
<accession>A0A484G617</accession>
<feature type="transmembrane region" description="Helical" evidence="7">
    <location>
        <begin position="317"/>
        <end position="337"/>
    </location>
</feature>
<feature type="transmembrane region" description="Helical" evidence="7">
    <location>
        <begin position="387"/>
        <end position="407"/>
    </location>
</feature>
<evidence type="ECO:0000256" key="1">
    <source>
        <dbReference type="ARBA" id="ARBA00004141"/>
    </source>
</evidence>
<dbReference type="InterPro" id="IPR050360">
    <property type="entry name" value="MFS_Sugar_Transporters"/>
</dbReference>
<dbReference type="GO" id="GO:0005351">
    <property type="term" value="F:carbohydrate:proton symporter activity"/>
    <property type="evidence" value="ECO:0007669"/>
    <property type="project" value="TreeGrafter"/>
</dbReference>
<keyword evidence="4 7" id="KW-0812">Transmembrane</keyword>
<feature type="transmembrane region" description="Helical" evidence="7">
    <location>
        <begin position="94"/>
        <end position="114"/>
    </location>
</feature>
<dbReference type="SUPFAM" id="SSF103473">
    <property type="entry name" value="MFS general substrate transporter"/>
    <property type="match status" value="1"/>
</dbReference>
<dbReference type="Pfam" id="PF00083">
    <property type="entry name" value="Sugar_tr"/>
    <property type="match status" value="1"/>
</dbReference>
<dbReference type="PANTHER" id="PTHR48022">
    <property type="entry name" value="PLASTIDIC GLUCOSE TRANSPORTER 4"/>
    <property type="match status" value="1"/>
</dbReference>
<sequence>MGITSVTQHFNRRLFASVFLIAVSQFNYGFDNQAFTSTQAMDAFERQFGEYDPAKKTWAIPTYFLSLLNSLNYIGFAVGLVLGSLTSARFGRRTTMFVMSVYALISATVVVTATKKEQILMGRILNYVYVGFELSVVPVYQSEIVPAPVRGMIVGTYQLAIGLGGLVINSICRGTSQFQDSRAYRIPFGLFYVIPTIVICLIWFIPESPRWLLLRDRAEDARRAHYLLREGTMSDAAVAHEFAQIQHSLLDEPEQGRSRELFQGVNLKRTAIAVGMSFFQQATGQAFASQYGAVWVKSLGTLNPFDVTLDRIGRRKILLLGSFVQAAALFTMAGLGVPTPVPTSHKSGMVGMLLLFGAGFGLGWGPLTFVVVTEVPSLRLRDRSQRVSSLVNIFMNFLVNFTLPYLLNAPYAALQSKVGFIFGSIAVCSAVFVFFCVPECKGRSLEEVDRMFHEGVPVRHFANYPRSEVEVNSAKVVDEEDAVGKQNLSQEVK</sequence>
<dbReference type="Proteomes" id="UP000014480">
    <property type="component" value="Unassembled WGS sequence"/>
</dbReference>
<evidence type="ECO:0000256" key="2">
    <source>
        <dbReference type="ARBA" id="ARBA00010992"/>
    </source>
</evidence>
<comment type="caution">
    <text evidence="9">The sequence shown here is derived from an EMBL/GenBank/DDBJ whole genome shotgun (WGS) entry which is preliminary data.</text>
</comment>
<proteinExistence type="inferred from homology"/>
<dbReference type="OrthoDB" id="6612291at2759"/>
<dbReference type="PANTHER" id="PTHR48022:SF10">
    <property type="entry name" value="MAJOR FACILITATOR SUPERFAMILY (MFS) PROFILE DOMAIN-CONTAINING PROTEIN"/>
    <property type="match status" value="1"/>
</dbReference>
<protein>
    <submittedName>
        <fullName evidence="9">Major facilitator-type transporter ecdD</fullName>
    </submittedName>
</protein>
<dbReference type="PROSITE" id="PS50850">
    <property type="entry name" value="MFS"/>
    <property type="match status" value="1"/>
</dbReference>
<dbReference type="Gene3D" id="1.20.1250.20">
    <property type="entry name" value="MFS general substrate transporter like domains"/>
    <property type="match status" value="1"/>
</dbReference>
<evidence type="ECO:0000256" key="7">
    <source>
        <dbReference type="SAM" id="Phobius"/>
    </source>
</evidence>
<feature type="transmembrane region" description="Helical" evidence="7">
    <location>
        <begin position="349"/>
        <end position="375"/>
    </location>
</feature>
<evidence type="ECO:0000259" key="8">
    <source>
        <dbReference type="PROSITE" id="PS50850"/>
    </source>
</evidence>
<dbReference type="PRINTS" id="PR00171">
    <property type="entry name" value="SUGRTRNSPORT"/>
</dbReference>
<dbReference type="EMBL" id="AMCV02000001">
    <property type="protein sequence ID" value="TDZ25959.1"/>
    <property type="molecule type" value="Genomic_DNA"/>
</dbReference>
<gene>
    <name evidence="9" type="primary">ecdD-2</name>
    <name evidence="9" type="ORF">Cob_v000025</name>
</gene>
<name>A0A484G617_COLOR</name>
<keyword evidence="3" id="KW-0813">Transport</keyword>
<evidence type="ECO:0000256" key="3">
    <source>
        <dbReference type="ARBA" id="ARBA00022448"/>
    </source>
</evidence>
<organism evidence="9 10">
    <name type="scientific">Colletotrichum orbiculare (strain 104-T / ATCC 96160 / CBS 514.97 / LARS 414 / MAFF 240422)</name>
    <name type="common">Cucumber anthracnose fungus</name>
    <name type="synonym">Colletotrichum lagenarium</name>
    <dbReference type="NCBI Taxonomy" id="1213857"/>
    <lineage>
        <taxon>Eukaryota</taxon>
        <taxon>Fungi</taxon>
        <taxon>Dikarya</taxon>
        <taxon>Ascomycota</taxon>
        <taxon>Pezizomycotina</taxon>
        <taxon>Sordariomycetes</taxon>
        <taxon>Hypocreomycetidae</taxon>
        <taxon>Glomerellales</taxon>
        <taxon>Glomerellaceae</taxon>
        <taxon>Colletotrichum</taxon>
        <taxon>Colletotrichum orbiculare species complex</taxon>
    </lineage>
</organism>
<dbReference type="InterPro" id="IPR036259">
    <property type="entry name" value="MFS_trans_sf"/>
</dbReference>
<reference evidence="10" key="2">
    <citation type="journal article" date="2019" name="Mol. Plant Microbe Interact.">
        <title>Genome sequence resources for four phytopathogenic fungi from the Colletotrichum orbiculare species complex.</title>
        <authorList>
            <person name="Gan P."/>
            <person name="Tsushima A."/>
            <person name="Narusaka M."/>
            <person name="Narusaka Y."/>
            <person name="Takano Y."/>
            <person name="Kubo Y."/>
            <person name="Shirasu K."/>
        </authorList>
    </citation>
    <scope>GENOME REANNOTATION</scope>
    <source>
        <strain evidence="10">104-T / ATCC 96160 / CBS 514.97 / LARS 414 / MAFF 240422</strain>
    </source>
</reference>
<keyword evidence="5 7" id="KW-1133">Transmembrane helix</keyword>
<feature type="transmembrane region" description="Helical" evidence="7">
    <location>
        <begin position="419"/>
        <end position="437"/>
    </location>
</feature>
<dbReference type="InterPro" id="IPR005828">
    <property type="entry name" value="MFS_sugar_transport-like"/>
</dbReference>